<organism evidence="1 2">
    <name type="scientific">Ixodes persulcatus</name>
    <name type="common">Taiga tick</name>
    <dbReference type="NCBI Taxonomy" id="34615"/>
    <lineage>
        <taxon>Eukaryota</taxon>
        <taxon>Metazoa</taxon>
        <taxon>Ecdysozoa</taxon>
        <taxon>Arthropoda</taxon>
        <taxon>Chelicerata</taxon>
        <taxon>Arachnida</taxon>
        <taxon>Acari</taxon>
        <taxon>Parasitiformes</taxon>
        <taxon>Ixodida</taxon>
        <taxon>Ixodoidea</taxon>
        <taxon>Ixodidae</taxon>
        <taxon>Ixodinae</taxon>
        <taxon>Ixodes</taxon>
    </lineage>
</organism>
<comment type="caution">
    <text evidence="1">The sequence shown here is derived from an EMBL/GenBank/DDBJ whole genome shotgun (WGS) entry which is preliminary data.</text>
</comment>
<dbReference type="EMBL" id="JABSTQ010010739">
    <property type="protein sequence ID" value="KAG0418394.1"/>
    <property type="molecule type" value="Genomic_DNA"/>
</dbReference>
<reference evidence="1 2" key="1">
    <citation type="journal article" date="2020" name="Cell">
        <title>Large-Scale Comparative Analyses of Tick Genomes Elucidate Their Genetic Diversity and Vector Capacities.</title>
        <authorList>
            <consortium name="Tick Genome and Microbiome Consortium (TIGMIC)"/>
            <person name="Jia N."/>
            <person name="Wang J."/>
            <person name="Shi W."/>
            <person name="Du L."/>
            <person name="Sun Y."/>
            <person name="Zhan W."/>
            <person name="Jiang J.F."/>
            <person name="Wang Q."/>
            <person name="Zhang B."/>
            <person name="Ji P."/>
            <person name="Bell-Sakyi L."/>
            <person name="Cui X.M."/>
            <person name="Yuan T.T."/>
            <person name="Jiang B.G."/>
            <person name="Yang W.F."/>
            <person name="Lam T.T."/>
            <person name="Chang Q.C."/>
            <person name="Ding S.J."/>
            <person name="Wang X.J."/>
            <person name="Zhu J.G."/>
            <person name="Ruan X.D."/>
            <person name="Zhao L."/>
            <person name="Wei J.T."/>
            <person name="Ye R.Z."/>
            <person name="Que T.C."/>
            <person name="Du C.H."/>
            <person name="Zhou Y.H."/>
            <person name="Cheng J.X."/>
            <person name="Dai P.F."/>
            <person name="Guo W.B."/>
            <person name="Han X.H."/>
            <person name="Huang E.J."/>
            <person name="Li L.F."/>
            <person name="Wei W."/>
            <person name="Gao Y.C."/>
            <person name="Liu J.Z."/>
            <person name="Shao H.Z."/>
            <person name="Wang X."/>
            <person name="Wang C.C."/>
            <person name="Yang T.C."/>
            <person name="Huo Q.B."/>
            <person name="Li W."/>
            <person name="Chen H.Y."/>
            <person name="Chen S.E."/>
            <person name="Zhou L.G."/>
            <person name="Ni X.B."/>
            <person name="Tian J.H."/>
            <person name="Sheng Y."/>
            <person name="Liu T."/>
            <person name="Pan Y.S."/>
            <person name="Xia L.Y."/>
            <person name="Li J."/>
            <person name="Zhao F."/>
            <person name="Cao W.C."/>
        </authorList>
    </citation>
    <scope>NUCLEOTIDE SEQUENCE [LARGE SCALE GENOMIC DNA]</scope>
    <source>
        <strain evidence="1">Iper-2018</strain>
    </source>
</reference>
<evidence type="ECO:0000313" key="2">
    <source>
        <dbReference type="Proteomes" id="UP000805193"/>
    </source>
</evidence>
<name>A0AC60PFD5_IXOPE</name>
<proteinExistence type="predicted"/>
<protein>
    <submittedName>
        <fullName evidence="1">Uncharacterized protein</fullName>
    </submittedName>
</protein>
<evidence type="ECO:0000313" key="1">
    <source>
        <dbReference type="EMBL" id="KAG0418394.1"/>
    </source>
</evidence>
<keyword evidence="2" id="KW-1185">Reference proteome</keyword>
<gene>
    <name evidence="1" type="ORF">HPB47_004916</name>
</gene>
<sequence>MTGAVRYACGRYDVSLVSRIMEYNPEIQVAFPAIFPKQVSLQKNGRWSVSAEVLHQHNGEAKEMTFILQELCRKGGYGFINGGQHYTNVTLIAPCGLWPGGHQEMATAVRCKP</sequence>
<feature type="non-terminal residue" evidence="1">
    <location>
        <position position="113"/>
    </location>
</feature>
<dbReference type="Proteomes" id="UP000805193">
    <property type="component" value="Unassembled WGS sequence"/>
</dbReference>
<accession>A0AC60PFD5</accession>